<dbReference type="PANTHER" id="PTHR30489:SF0">
    <property type="entry name" value="LIPOPROTEIN-RELEASING SYSTEM TRANSMEMBRANE PROTEIN LOLE"/>
    <property type="match status" value="1"/>
</dbReference>
<dbReference type="Proteomes" id="UP000002209">
    <property type="component" value="Chromosome"/>
</dbReference>
<dbReference type="Pfam" id="PF02687">
    <property type="entry name" value="FtsX"/>
    <property type="match status" value="1"/>
</dbReference>
<organism evidence="10 11">
    <name type="scientific">Gemmatimonas aurantiaca (strain DSM 14586 / JCM 11422 / NBRC 100505 / T-27)</name>
    <dbReference type="NCBI Taxonomy" id="379066"/>
    <lineage>
        <taxon>Bacteria</taxon>
        <taxon>Pseudomonadati</taxon>
        <taxon>Gemmatimonadota</taxon>
        <taxon>Gemmatimonadia</taxon>
        <taxon>Gemmatimonadales</taxon>
        <taxon>Gemmatimonadaceae</taxon>
        <taxon>Gemmatimonas</taxon>
    </lineage>
</organism>
<reference evidence="11" key="1">
    <citation type="submission" date="2006-03" db="EMBL/GenBank/DDBJ databases">
        <title>Complete genome sequence of Gemmatimonas aurantiaca T-27 that represents a novel phylum Gemmatimonadetes.</title>
        <authorList>
            <person name="Takasaki K."/>
            <person name="Ichikawa N."/>
            <person name="Miura H."/>
            <person name="Matsushita S."/>
            <person name="Watanabe Y."/>
            <person name="Oguchi A."/>
            <person name="Ankai A."/>
            <person name="Yashiro I."/>
            <person name="Takahashi M."/>
            <person name="Terui Y."/>
            <person name="Fukui S."/>
            <person name="Yokoyama H."/>
            <person name="Tanikawa S."/>
            <person name="Hanada S."/>
            <person name="Kamagata Y."/>
            <person name="Fujita N."/>
        </authorList>
    </citation>
    <scope>NUCLEOTIDE SEQUENCE [LARGE SCALE GENOMIC DNA]</scope>
    <source>
        <strain evidence="11">T-27 / DSM 14586 / JCM 11422 / NBRC 100505</strain>
    </source>
</reference>
<gene>
    <name evidence="10" type="primary">lolC</name>
    <name evidence="10" type="ordered locus">GAU_1580</name>
</gene>
<evidence type="ECO:0000256" key="5">
    <source>
        <dbReference type="ARBA" id="ARBA00022989"/>
    </source>
</evidence>
<dbReference type="HOGENOM" id="CLU_000604_8_1_0"/>
<evidence type="ECO:0000259" key="8">
    <source>
        <dbReference type="Pfam" id="PF02687"/>
    </source>
</evidence>
<dbReference type="InterPro" id="IPR051447">
    <property type="entry name" value="Lipoprotein-release_system"/>
</dbReference>
<feature type="domain" description="ABC3 transporter permease C-terminal" evidence="8">
    <location>
        <begin position="284"/>
        <end position="409"/>
    </location>
</feature>
<dbReference type="STRING" id="379066.GAU_1580"/>
<evidence type="ECO:0000256" key="7">
    <source>
        <dbReference type="SAM" id="Phobius"/>
    </source>
</evidence>
<dbReference type="RefSeq" id="WP_012683069.1">
    <property type="nucleotide sequence ID" value="NC_012489.1"/>
</dbReference>
<keyword evidence="6 7" id="KW-0472">Membrane</keyword>
<evidence type="ECO:0000313" key="11">
    <source>
        <dbReference type="Proteomes" id="UP000002209"/>
    </source>
</evidence>
<protein>
    <submittedName>
        <fullName evidence="10">Lipoprotein releasing system transmembrane protein LolC</fullName>
    </submittedName>
</protein>
<proteinExistence type="inferred from homology"/>
<comment type="similarity">
    <text evidence="2">Belongs to the ABC-4 integral membrane protein family. LolC/E subfamily.</text>
</comment>
<feature type="transmembrane region" description="Helical" evidence="7">
    <location>
        <begin position="328"/>
        <end position="355"/>
    </location>
</feature>
<name>C1A8R2_GEMAT</name>
<evidence type="ECO:0000256" key="3">
    <source>
        <dbReference type="ARBA" id="ARBA00022475"/>
    </source>
</evidence>
<feature type="transmembrane region" description="Helical" evidence="7">
    <location>
        <begin position="280"/>
        <end position="307"/>
    </location>
</feature>
<dbReference type="InterPro" id="IPR025857">
    <property type="entry name" value="MacB_PCD"/>
</dbReference>
<keyword evidence="3" id="KW-1003">Cell membrane</keyword>
<dbReference type="GO" id="GO:0098797">
    <property type="term" value="C:plasma membrane protein complex"/>
    <property type="evidence" value="ECO:0007669"/>
    <property type="project" value="TreeGrafter"/>
</dbReference>
<dbReference type="PANTHER" id="PTHR30489">
    <property type="entry name" value="LIPOPROTEIN-RELEASING SYSTEM TRANSMEMBRANE PROTEIN LOLE"/>
    <property type="match status" value="1"/>
</dbReference>
<dbReference type="GO" id="GO:0044874">
    <property type="term" value="P:lipoprotein localization to outer membrane"/>
    <property type="evidence" value="ECO:0007669"/>
    <property type="project" value="TreeGrafter"/>
</dbReference>
<evidence type="ECO:0000259" key="9">
    <source>
        <dbReference type="Pfam" id="PF12704"/>
    </source>
</evidence>
<evidence type="ECO:0000313" key="10">
    <source>
        <dbReference type="EMBL" id="BAH38622.1"/>
    </source>
</evidence>
<feature type="domain" description="MacB-like periplasmic core" evidence="9">
    <location>
        <begin position="26"/>
        <end position="252"/>
    </location>
</feature>
<comment type="subcellular location">
    <subcellularLocation>
        <location evidence="1">Cell membrane</location>
        <topology evidence="1">Multi-pass membrane protein</topology>
    </subcellularLocation>
</comment>
<dbReference type="Pfam" id="PF12704">
    <property type="entry name" value="MacB_PCD"/>
    <property type="match status" value="1"/>
</dbReference>
<dbReference type="KEGG" id="gau:GAU_1580"/>
<sequence>MTRLELSIAWRYLRSRRGSRLLSLISVIAIGGVLVGVSALIVIMGVMTGMQTDMREKILVGSPDVRVLPYGDDMRMTGWQPLLEKVRVFPGVVSAAPFVSTQGLVRNLSGYMTGTAVVGLVGANEPGADVTSIRKHIVLGDFSLAREGVSLPGAALGKFLASKLNAFPGDTIVLLGAAGLDMNAATGAIVPRADSVVVAGVFETGMYEYDDAYLFLPLAAAQRFAGLGDDVTGIEARTTDRWQTPAIADSLEVSLNAPVRAVDWQENNRSFFQALKLEKLGMGVILLLIVLVAAFNIVSTLTMVVVDKTKEIGILRAMGLKAASVRRIFLFQGMVIGAVGTGGGLLIGLIVAVLLEKYRLITLDPSVYFIDHLPVRIEFFDVAIVLVASMLVSTLATLYPASQAAKLYPVEAIRHE</sequence>
<keyword evidence="5 7" id="KW-1133">Transmembrane helix</keyword>
<keyword evidence="4 7" id="KW-0812">Transmembrane</keyword>
<feature type="transmembrane region" description="Helical" evidence="7">
    <location>
        <begin position="21"/>
        <end position="47"/>
    </location>
</feature>
<evidence type="ECO:0000256" key="1">
    <source>
        <dbReference type="ARBA" id="ARBA00004651"/>
    </source>
</evidence>
<evidence type="ECO:0000256" key="6">
    <source>
        <dbReference type="ARBA" id="ARBA00023136"/>
    </source>
</evidence>
<dbReference type="eggNOG" id="COG4591">
    <property type="taxonomic scope" value="Bacteria"/>
</dbReference>
<dbReference type="EMBL" id="AP009153">
    <property type="protein sequence ID" value="BAH38622.1"/>
    <property type="molecule type" value="Genomic_DNA"/>
</dbReference>
<feature type="transmembrane region" description="Helical" evidence="7">
    <location>
        <begin position="375"/>
        <end position="399"/>
    </location>
</feature>
<accession>C1A8R2</accession>
<keyword evidence="11" id="KW-1185">Reference proteome</keyword>
<evidence type="ECO:0000256" key="4">
    <source>
        <dbReference type="ARBA" id="ARBA00022692"/>
    </source>
</evidence>
<dbReference type="AlphaFoldDB" id="C1A8R2"/>
<dbReference type="InterPro" id="IPR003838">
    <property type="entry name" value="ABC3_permease_C"/>
</dbReference>
<dbReference type="OrthoDB" id="9808461at2"/>
<keyword evidence="10" id="KW-0449">Lipoprotein</keyword>
<evidence type="ECO:0000256" key="2">
    <source>
        <dbReference type="ARBA" id="ARBA00005236"/>
    </source>
</evidence>